<evidence type="ECO:0000313" key="1">
    <source>
        <dbReference type="EMBL" id="QOL48649.1"/>
    </source>
</evidence>
<dbReference type="RefSeq" id="WP_193685692.1">
    <property type="nucleotide sequence ID" value="NZ_CP062941.1"/>
</dbReference>
<organism evidence="1 2">
    <name type="scientific">Massilia litorea</name>
    <dbReference type="NCBI Taxonomy" id="2769491"/>
    <lineage>
        <taxon>Bacteria</taxon>
        <taxon>Pseudomonadati</taxon>
        <taxon>Pseudomonadota</taxon>
        <taxon>Betaproteobacteria</taxon>
        <taxon>Burkholderiales</taxon>
        <taxon>Oxalobacteraceae</taxon>
        <taxon>Telluria group</taxon>
        <taxon>Massilia</taxon>
    </lineage>
</organism>
<proteinExistence type="predicted"/>
<name>A0A7L9U2J7_9BURK</name>
<dbReference type="InterPro" id="IPR035897">
    <property type="entry name" value="Toll_tir_struct_dom_sf"/>
</dbReference>
<dbReference type="AlphaFoldDB" id="A0A7L9U2J7"/>
<evidence type="ECO:0000313" key="2">
    <source>
        <dbReference type="Proteomes" id="UP000593875"/>
    </source>
</evidence>
<protein>
    <submittedName>
        <fullName evidence="1">Toll-Interleukin receptor</fullName>
    </submittedName>
</protein>
<gene>
    <name evidence="1" type="ORF">LPB04_17015</name>
</gene>
<dbReference type="Gene3D" id="3.40.50.10140">
    <property type="entry name" value="Toll/interleukin-1 receptor homology (TIR) domain"/>
    <property type="match status" value="1"/>
</dbReference>
<keyword evidence="2" id="KW-1185">Reference proteome</keyword>
<dbReference type="Proteomes" id="UP000593875">
    <property type="component" value="Chromosome"/>
</dbReference>
<keyword evidence="1" id="KW-0675">Receptor</keyword>
<dbReference type="KEGG" id="mlir:LPB04_17015"/>
<accession>A0A7L9U2J7</accession>
<sequence length="291" mass="32857">MKVFMSWSGSRSRAAAELLKWWTRSIIQAARPWISTEDVDRGSLWFSEISNNLSDTAIGIVCLTQENKDRPWILFEAGALAKGLSNSRVCTFLVDLEPSDIRDPLAQFNHTQPTEEDMRKLARTLNRQLGDAALDDAVLTDAFDAYWNQFQTRWSKLITEIPQETKVVKRPADDIMSEVLEHVRGMTQRIRKLESASEHFPSWQHKQGKGISAAVSVPSAVTTQQLIVSRMKERIVAGHPLDDLIKEGEDMGYDQTMMELFVRLATVEAKIQGKDIPAEFVRNAVRNAGLS</sequence>
<reference evidence="1 2" key="1">
    <citation type="submission" date="2020-10" db="EMBL/GenBank/DDBJ databases">
        <title>Genome sequencing of Massilia sp. LPB0304.</title>
        <authorList>
            <person name="Kim J."/>
        </authorList>
    </citation>
    <scope>NUCLEOTIDE SEQUENCE [LARGE SCALE GENOMIC DNA]</scope>
    <source>
        <strain evidence="1 2">LPB0304</strain>
    </source>
</reference>
<dbReference type="EMBL" id="CP062941">
    <property type="protein sequence ID" value="QOL48649.1"/>
    <property type="molecule type" value="Genomic_DNA"/>
</dbReference>
<dbReference type="SUPFAM" id="SSF52200">
    <property type="entry name" value="Toll/Interleukin receptor TIR domain"/>
    <property type="match status" value="1"/>
</dbReference>